<dbReference type="Proteomes" id="UP000280444">
    <property type="component" value="Unassembled WGS sequence"/>
</dbReference>
<evidence type="ECO:0000256" key="1">
    <source>
        <dbReference type="ARBA" id="ARBA00001946"/>
    </source>
</evidence>
<dbReference type="SUPFAM" id="SSF48576">
    <property type="entry name" value="Terpenoid synthases"/>
    <property type="match status" value="1"/>
</dbReference>
<evidence type="ECO:0000256" key="4">
    <source>
        <dbReference type="ARBA" id="ARBA00022723"/>
    </source>
</evidence>
<keyword evidence="5" id="KW-0460">Magnesium</keyword>
<keyword evidence="4" id="KW-0479">Metal-binding</keyword>
<keyword evidence="8" id="KW-1185">Reference proteome</keyword>
<proteinExistence type="inferred from homology"/>
<dbReference type="RefSeq" id="WP_124870549.1">
    <property type="nucleotide sequence ID" value="NZ_RQZF01000006.1"/>
</dbReference>
<dbReference type="EMBL" id="RQZF01000006">
    <property type="protein sequence ID" value="RRC95101.1"/>
    <property type="molecule type" value="Genomic_DNA"/>
</dbReference>
<dbReference type="Pfam" id="PF00348">
    <property type="entry name" value="polyprenyl_synt"/>
    <property type="match status" value="1"/>
</dbReference>
<comment type="caution">
    <text evidence="7">The sequence shown here is derived from an EMBL/GenBank/DDBJ whole genome shotgun (WGS) entry which is preliminary data.</text>
</comment>
<accession>A0A3P1SCT5</accession>
<gene>
    <name evidence="7" type="ORF">EII11_06780</name>
</gene>
<dbReference type="GO" id="GO:0004659">
    <property type="term" value="F:prenyltransferase activity"/>
    <property type="evidence" value="ECO:0007669"/>
    <property type="project" value="InterPro"/>
</dbReference>
<evidence type="ECO:0000256" key="2">
    <source>
        <dbReference type="ARBA" id="ARBA00006706"/>
    </source>
</evidence>
<reference evidence="7 8" key="1">
    <citation type="submission" date="2018-11" db="EMBL/GenBank/DDBJ databases">
        <title>Genomes From Bacteria Associated with the Canine Oral Cavity: a Test Case for Automated Genome-Based Taxonomic Assignment.</title>
        <authorList>
            <person name="Coil D.A."/>
            <person name="Jospin G."/>
            <person name="Darling A.E."/>
            <person name="Wallis C."/>
            <person name="Davis I.J."/>
            <person name="Harris S."/>
            <person name="Eisen J.A."/>
            <person name="Holcombe L.J."/>
            <person name="O'Flynn C."/>
        </authorList>
    </citation>
    <scope>NUCLEOTIDE SEQUENCE [LARGE SCALE GENOMIC DNA]</scope>
    <source>
        <strain evidence="7 8">OH770</strain>
    </source>
</reference>
<dbReference type="GO" id="GO:0008299">
    <property type="term" value="P:isoprenoid biosynthetic process"/>
    <property type="evidence" value="ECO:0007669"/>
    <property type="project" value="InterPro"/>
</dbReference>
<dbReference type="PROSITE" id="PS00723">
    <property type="entry name" value="POLYPRENYL_SYNTHASE_1"/>
    <property type="match status" value="1"/>
</dbReference>
<comment type="similarity">
    <text evidence="2 6">Belongs to the FPP/GGPP synthase family.</text>
</comment>
<dbReference type="InterPro" id="IPR033749">
    <property type="entry name" value="Polyprenyl_synt_CS"/>
</dbReference>
<dbReference type="InterPro" id="IPR000092">
    <property type="entry name" value="Polyprenyl_synt"/>
</dbReference>
<comment type="cofactor">
    <cofactor evidence="1">
        <name>Mg(2+)</name>
        <dbReference type="ChEBI" id="CHEBI:18420"/>
    </cofactor>
</comment>
<dbReference type="GO" id="GO:0046872">
    <property type="term" value="F:metal ion binding"/>
    <property type="evidence" value="ECO:0007669"/>
    <property type="project" value="UniProtKB-KW"/>
</dbReference>
<evidence type="ECO:0000313" key="7">
    <source>
        <dbReference type="EMBL" id="RRC95101.1"/>
    </source>
</evidence>
<sequence>MAGYSMTGYANTLDVSLLLAEVEALLVERLNEQALHATYPQSRVLWNLLRQTIIGGKKVRPYLALLVATCGGTVNDAEHLKRACAAGAALELLHAGLIIQDDVMDGDAVRRGSPTVPALLEEHSNGQGLSDPRRFAASAATIVGDLALTGGYRLLVDCGSYAPRLVDIFDRAIRDTAEGQYLDVLNVERSDEADVLALERLKTGVYSFEAPVELGAVLADLPKKTRNTLKQGARDLGIAFQIVDDILGVFGDPSVTGKSASSDLWSRKRTILSLHAHQQDDPHWQRIWEELGHDHDQDTRGELESQARECLVNCGALEHARQLSARFHQRAREHFNSGMIPGSLSAQLLAFTDSLEKRQS</sequence>
<evidence type="ECO:0000256" key="5">
    <source>
        <dbReference type="ARBA" id="ARBA00022842"/>
    </source>
</evidence>
<evidence type="ECO:0000256" key="3">
    <source>
        <dbReference type="ARBA" id="ARBA00022679"/>
    </source>
</evidence>
<dbReference type="InterPro" id="IPR008949">
    <property type="entry name" value="Isoprenoid_synthase_dom_sf"/>
</dbReference>
<evidence type="ECO:0000256" key="6">
    <source>
        <dbReference type="RuleBase" id="RU004466"/>
    </source>
</evidence>
<dbReference type="PROSITE" id="PS00444">
    <property type="entry name" value="POLYPRENYL_SYNTHASE_2"/>
    <property type="match status" value="1"/>
</dbReference>
<evidence type="ECO:0000313" key="8">
    <source>
        <dbReference type="Proteomes" id="UP000280444"/>
    </source>
</evidence>
<dbReference type="OrthoDB" id="4497239at2"/>
<dbReference type="PANTHER" id="PTHR12001:SF85">
    <property type="entry name" value="SHORT CHAIN ISOPRENYL DIPHOSPHATE SYNTHASE"/>
    <property type="match status" value="1"/>
</dbReference>
<dbReference type="SFLD" id="SFLDS00005">
    <property type="entry name" value="Isoprenoid_Synthase_Type_I"/>
    <property type="match status" value="1"/>
</dbReference>
<dbReference type="PANTHER" id="PTHR12001">
    <property type="entry name" value="GERANYLGERANYL PYROPHOSPHATE SYNTHASE"/>
    <property type="match status" value="1"/>
</dbReference>
<organism evidence="7 8">
    <name type="scientific">Schaalia canis</name>
    <dbReference type="NCBI Taxonomy" id="100469"/>
    <lineage>
        <taxon>Bacteria</taxon>
        <taxon>Bacillati</taxon>
        <taxon>Actinomycetota</taxon>
        <taxon>Actinomycetes</taxon>
        <taxon>Actinomycetales</taxon>
        <taxon>Actinomycetaceae</taxon>
        <taxon>Schaalia</taxon>
    </lineage>
</organism>
<keyword evidence="3 6" id="KW-0808">Transferase</keyword>
<dbReference type="AlphaFoldDB" id="A0A3P1SCT5"/>
<name>A0A3P1SCT5_9ACTO</name>
<dbReference type="CDD" id="cd00685">
    <property type="entry name" value="Trans_IPPS_HT"/>
    <property type="match status" value="1"/>
</dbReference>
<protein>
    <submittedName>
        <fullName evidence="7">Polyprenyl synthetase family protein</fullName>
    </submittedName>
</protein>
<dbReference type="Gene3D" id="1.10.600.10">
    <property type="entry name" value="Farnesyl Diphosphate Synthase"/>
    <property type="match status" value="1"/>
</dbReference>